<dbReference type="Proteomes" id="UP000729402">
    <property type="component" value="Unassembled WGS sequence"/>
</dbReference>
<dbReference type="PANTHER" id="PTHR33871">
    <property type="entry name" value="OS05G0503100 PROTEIN-RELATED"/>
    <property type="match status" value="1"/>
</dbReference>
<dbReference type="PANTHER" id="PTHR33871:SF8">
    <property type="entry name" value="OS03G0582800 PROTEIN"/>
    <property type="match status" value="1"/>
</dbReference>
<dbReference type="AlphaFoldDB" id="A0A8J5V6S5"/>
<feature type="compositionally biased region" description="Polar residues" evidence="1">
    <location>
        <begin position="242"/>
        <end position="259"/>
    </location>
</feature>
<organism evidence="2 3">
    <name type="scientific">Zizania palustris</name>
    <name type="common">Northern wild rice</name>
    <dbReference type="NCBI Taxonomy" id="103762"/>
    <lineage>
        <taxon>Eukaryota</taxon>
        <taxon>Viridiplantae</taxon>
        <taxon>Streptophyta</taxon>
        <taxon>Embryophyta</taxon>
        <taxon>Tracheophyta</taxon>
        <taxon>Spermatophyta</taxon>
        <taxon>Magnoliopsida</taxon>
        <taxon>Liliopsida</taxon>
        <taxon>Poales</taxon>
        <taxon>Poaceae</taxon>
        <taxon>BOP clade</taxon>
        <taxon>Oryzoideae</taxon>
        <taxon>Oryzeae</taxon>
        <taxon>Zizaniinae</taxon>
        <taxon>Zizania</taxon>
    </lineage>
</organism>
<keyword evidence="3" id="KW-1185">Reference proteome</keyword>
<feature type="compositionally biased region" description="Basic and acidic residues" evidence="1">
    <location>
        <begin position="88"/>
        <end position="127"/>
    </location>
</feature>
<feature type="compositionally biased region" description="Basic and acidic residues" evidence="1">
    <location>
        <begin position="297"/>
        <end position="314"/>
    </location>
</feature>
<sequence>MGSCVSKKAARAGGAVARVAAPFPLEKEVALPSPLPPMVVEEEVKEVLSETAVSRPRPPEKENEVVKRKLEQDEEVSEGASVASAAAEKAKVKGLGEQEVEQRTVDGMEKGRARRRTPEQRKHKDAGNGRARSPSRVSAQRIQCAGEHPAPPRPRREHPAVVYGIGCRSGRFSPSVARKAADSAVRRTNSAREADMMLPHSSSRTPAAKRSLNATVNGNGNANGWDAVRRDPGERSGRRPDSPTSKRLPSPSPAANGSHRQAILGGGATRKATKENSTQLDQTKPQCGGRTPGEASDGTHKPALEATPEHKEAQEGALGQNPSVAMECFIFL</sequence>
<proteinExistence type="predicted"/>
<feature type="compositionally biased region" description="Basic and acidic residues" evidence="1">
    <location>
        <begin position="179"/>
        <end position="195"/>
    </location>
</feature>
<evidence type="ECO:0000256" key="1">
    <source>
        <dbReference type="SAM" id="MobiDB-lite"/>
    </source>
</evidence>
<name>A0A8J5V6S5_ZIZPA</name>
<gene>
    <name evidence="2" type="ORF">GUJ93_ZPchr0003g18252</name>
</gene>
<accession>A0A8J5V6S5</accession>
<feature type="compositionally biased region" description="Basic and acidic residues" evidence="1">
    <location>
        <begin position="57"/>
        <end position="71"/>
    </location>
</feature>
<feature type="region of interest" description="Disordered" evidence="1">
    <location>
        <begin position="48"/>
        <end position="322"/>
    </location>
</feature>
<reference evidence="2" key="1">
    <citation type="journal article" date="2021" name="bioRxiv">
        <title>Whole Genome Assembly and Annotation of Northern Wild Rice, Zizania palustris L., Supports a Whole Genome Duplication in the Zizania Genus.</title>
        <authorList>
            <person name="Haas M."/>
            <person name="Kono T."/>
            <person name="Macchietto M."/>
            <person name="Millas R."/>
            <person name="McGilp L."/>
            <person name="Shao M."/>
            <person name="Duquette J."/>
            <person name="Hirsch C.N."/>
            <person name="Kimball J."/>
        </authorList>
    </citation>
    <scope>NUCLEOTIDE SEQUENCE</scope>
    <source>
        <tissue evidence="2">Fresh leaf tissue</tissue>
    </source>
</reference>
<dbReference type="OrthoDB" id="691378at2759"/>
<protein>
    <submittedName>
        <fullName evidence="2">Uncharacterized protein</fullName>
    </submittedName>
</protein>
<dbReference type="EMBL" id="JAAALK010000286">
    <property type="protein sequence ID" value="KAG8062657.1"/>
    <property type="molecule type" value="Genomic_DNA"/>
</dbReference>
<evidence type="ECO:0000313" key="3">
    <source>
        <dbReference type="Proteomes" id="UP000729402"/>
    </source>
</evidence>
<feature type="compositionally biased region" description="Polar residues" evidence="1">
    <location>
        <begin position="275"/>
        <end position="285"/>
    </location>
</feature>
<feature type="compositionally biased region" description="Basic and acidic residues" evidence="1">
    <location>
        <begin position="227"/>
        <end position="241"/>
    </location>
</feature>
<comment type="caution">
    <text evidence="2">The sequence shown here is derived from an EMBL/GenBank/DDBJ whole genome shotgun (WGS) entry which is preliminary data.</text>
</comment>
<evidence type="ECO:0000313" key="2">
    <source>
        <dbReference type="EMBL" id="KAG8062657.1"/>
    </source>
</evidence>
<feature type="compositionally biased region" description="Low complexity" evidence="1">
    <location>
        <begin position="78"/>
        <end position="87"/>
    </location>
</feature>
<reference evidence="2" key="2">
    <citation type="submission" date="2021-02" db="EMBL/GenBank/DDBJ databases">
        <authorList>
            <person name="Kimball J.A."/>
            <person name="Haas M.W."/>
            <person name="Macchietto M."/>
            <person name="Kono T."/>
            <person name="Duquette J."/>
            <person name="Shao M."/>
        </authorList>
    </citation>
    <scope>NUCLEOTIDE SEQUENCE</scope>
    <source>
        <tissue evidence="2">Fresh leaf tissue</tissue>
    </source>
</reference>